<feature type="region of interest" description="Disordered" evidence="1">
    <location>
        <begin position="1"/>
        <end position="41"/>
    </location>
</feature>
<evidence type="ECO:0000313" key="7">
    <source>
        <dbReference type="Proteomes" id="UP000042394"/>
    </source>
</evidence>
<gene>
    <name evidence="3" type="ORF">ERS008198_03864</name>
    <name evidence="4" type="ORF">ERS008202_04533</name>
    <name evidence="2" type="ORF">ERS008207_01592</name>
</gene>
<name>A0A655DWJ3_SALET</name>
<organism evidence="3 6">
    <name type="scientific">Salmonella enterica subsp. enterica serovar Bovismorbificans</name>
    <dbReference type="NCBI Taxonomy" id="58097"/>
    <lineage>
        <taxon>Bacteria</taxon>
        <taxon>Pseudomonadati</taxon>
        <taxon>Pseudomonadota</taxon>
        <taxon>Gammaproteobacteria</taxon>
        <taxon>Enterobacterales</taxon>
        <taxon>Enterobacteriaceae</taxon>
        <taxon>Salmonella</taxon>
    </lineage>
</organism>
<feature type="compositionally biased region" description="Basic and acidic residues" evidence="1">
    <location>
        <begin position="28"/>
        <end position="41"/>
    </location>
</feature>
<proteinExistence type="predicted"/>
<evidence type="ECO:0000313" key="5">
    <source>
        <dbReference type="Proteomes" id="UP000039541"/>
    </source>
</evidence>
<dbReference type="Proteomes" id="UP000039541">
    <property type="component" value="Unassembled WGS sequence"/>
</dbReference>
<evidence type="ECO:0000313" key="3">
    <source>
        <dbReference type="EMBL" id="CNU91228.1"/>
    </source>
</evidence>
<dbReference type="EMBL" id="CQPD01000013">
    <property type="protein sequence ID" value="CNU01144.1"/>
    <property type="molecule type" value="Genomic_DNA"/>
</dbReference>
<dbReference type="Proteomes" id="UP000041314">
    <property type="component" value="Unassembled WGS sequence"/>
</dbReference>
<dbReference type="AlphaFoldDB" id="A0A655DWJ3"/>
<reference evidence="5 6" key="1">
    <citation type="submission" date="2015-03" db="EMBL/GenBank/DDBJ databases">
        <authorList>
            <consortium name="Pathogen Informatics"/>
        </authorList>
    </citation>
    <scope>NUCLEOTIDE SEQUENCE [LARGE SCALE GENOMIC DNA]</scope>
    <source>
        <strain evidence="4 5">3476</strain>
        <strain evidence="3 6">A1104</strain>
        <strain evidence="2 7">D4891</strain>
    </source>
</reference>
<accession>A0A655DWJ3</accession>
<evidence type="ECO:0000256" key="1">
    <source>
        <dbReference type="SAM" id="MobiDB-lite"/>
    </source>
</evidence>
<evidence type="ECO:0000313" key="6">
    <source>
        <dbReference type="Proteomes" id="UP000041314"/>
    </source>
</evidence>
<sequence>MEAQPLKQRIDGTTAQQRRHPVTLSQRTNERHMDGKIKTGREPFGFRHQLTTERQGLFPFSRRELRIRIFDLSVMSEQCSGVSHFCLHLQCTEGVNATETSIEIF</sequence>
<protein>
    <submittedName>
        <fullName evidence="3">Uncharacterized protein</fullName>
    </submittedName>
</protein>
<dbReference type="Proteomes" id="UP000042394">
    <property type="component" value="Unassembled WGS sequence"/>
</dbReference>
<dbReference type="EMBL" id="CQPA01000042">
    <property type="protein sequence ID" value="CNU91228.1"/>
    <property type="molecule type" value="Genomic_DNA"/>
</dbReference>
<dbReference type="EMBL" id="CQPC01000097">
    <property type="protein sequence ID" value="CNV18065.1"/>
    <property type="molecule type" value="Genomic_DNA"/>
</dbReference>
<evidence type="ECO:0000313" key="2">
    <source>
        <dbReference type="EMBL" id="CNU01144.1"/>
    </source>
</evidence>
<evidence type="ECO:0000313" key="4">
    <source>
        <dbReference type="EMBL" id="CNV18065.1"/>
    </source>
</evidence>